<name>A0A5S4WPT4_9BRAD</name>
<gene>
    <name evidence="1" type="ORF">FXB38_17870</name>
</gene>
<sequence>MIERSMERRALPREVINAPALLSFDGITGVHPCVVRDINAFGACLSAPYYIFASEFDLLFSGFHNMLACRVVWRRATLSGVVFVVRRRSPKPESASIIELNVPNALLPAQRAGDVCVLPSDLR</sequence>
<accession>A0A5S4WPT4</accession>
<keyword evidence="2" id="KW-1185">Reference proteome</keyword>
<evidence type="ECO:0000313" key="2">
    <source>
        <dbReference type="Proteomes" id="UP000324853"/>
    </source>
</evidence>
<proteinExistence type="predicted"/>
<reference evidence="1 2" key="1">
    <citation type="submission" date="2019-08" db="EMBL/GenBank/DDBJ databases">
        <title>Bradyrhizobium hipponensis sp. nov., a rhizobium isolated from a Lupinus angustifolius root nodule in Tunisia.</title>
        <authorList>
            <person name="Off K."/>
            <person name="Rejili M."/>
            <person name="Mars M."/>
            <person name="Brachmann A."/>
            <person name="Marin M."/>
        </authorList>
    </citation>
    <scope>NUCLEOTIDE SEQUENCE [LARGE SCALE GENOMIC DNA]</scope>
    <source>
        <strain evidence="1 2">CTAW11</strain>
    </source>
</reference>
<dbReference type="Proteomes" id="UP000324853">
    <property type="component" value="Unassembled WGS sequence"/>
</dbReference>
<comment type="caution">
    <text evidence="1">The sequence shown here is derived from an EMBL/GenBank/DDBJ whole genome shotgun (WGS) entry which is preliminary data.</text>
</comment>
<evidence type="ECO:0000313" key="1">
    <source>
        <dbReference type="EMBL" id="TYL83567.1"/>
    </source>
</evidence>
<dbReference type="SUPFAM" id="SSF141371">
    <property type="entry name" value="PilZ domain-like"/>
    <property type="match status" value="1"/>
</dbReference>
<dbReference type="OrthoDB" id="8239203at2"/>
<dbReference type="RefSeq" id="WP_148752209.1">
    <property type="nucleotide sequence ID" value="NZ_VSSR01000027.1"/>
</dbReference>
<organism evidence="1 2">
    <name type="scientific">Bradyrhizobium cytisi</name>
    <dbReference type="NCBI Taxonomy" id="515489"/>
    <lineage>
        <taxon>Bacteria</taxon>
        <taxon>Pseudomonadati</taxon>
        <taxon>Pseudomonadota</taxon>
        <taxon>Alphaproteobacteria</taxon>
        <taxon>Hyphomicrobiales</taxon>
        <taxon>Nitrobacteraceae</taxon>
        <taxon>Bradyrhizobium</taxon>
    </lineage>
</organism>
<dbReference type="AlphaFoldDB" id="A0A5S4WPT4"/>
<dbReference type="EMBL" id="VSSR01000027">
    <property type="protein sequence ID" value="TYL83567.1"/>
    <property type="molecule type" value="Genomic_DNA"/>
</dbReference>
<protein>
    <submittedName>
        <fullName evidence="1">PilZ domain-containing protein</fullName>
    </submittedName>
</protein>